<evidence type="ECO:0000256" key="8">
    <source>
        <dbReference type="PROSITE-ProRule" id="PRU00290"/>
    </source>
</evidence>
<dbReference type="PROSITE" id="PS50859">
    <property type="entry name" value="LONGIN"/>
    <property type="match status" value="1"/>
</dbReference>
<evidence type="ECO:0000313" key="11">
    <source>
        <dbReference type="EMBL" id="CAF1443095.1"/>
    </source>
</evidence>
<dbReference type="Gene3D" id="3.30.450.50">
    <property type="entry name" value="Longin domain"/>
    <property type="match status" value="1"/>
</dbReference>
<dbReference type="SUPFAM" id="SSF64356">
    <property type="entry name" value="SNARE-like"/>
    <property type="match status" value="1"/>
</dbReference>
<feature type="domain" description="V-SNARE coiled-coil homology" evidence="10">
    <location>
        <begin position="142"/>
        <end position="202"/>
    </location>
</feature>
<dbReference type="EMBL" id="CAJNOU010004474">
    <property type="protein sequence ID" value="CAF1443095.1"/>
    <property type="molecule type" value="Genomic_DNA"/>
</dbReference>
<dbReference type="Pfam" id="PF00957">
    <property type="entry name" value="Synaptobrevin"/>
    <property type="match status" value="1"/>
</dbReference>
<evidence type="ECO:0000259" key="9">
    <source>
        <dbReference type="PROSITE" id="PS50859"/>
    </source>
</evidence>
<keyword evidence="2" id="KW-0488">Methylation</keyword>
<dbReference type="InterPro" id="IPR042855">
    <property type="entry name" value="V_SNARE_CC"/>
</dbReference>
<evidence type="ECO:0000259" key="10">
    <source>
        <dbReference type="PROSITE" id="PS50892"/>
    </source>
</evidence>
<dbReference type="AlphaFoldDB" id="A0A815P218"/>
<gene>
    <name evidence="12" type="ORF">FNK824_LOCUS25649</name>
    <name evidence="11" type="ORF">SEV965_LOCUS33327</name>
</gene>
<dbReference type="EMBL" id="CAJOBE010006087">
    <property type="protein sequence ID" value="CAF3995652.1"/>
    <property type="molecule type" value="Genomic_DNA"/>
</dbReference>
<evidence type="ECO:0000313" key="12">
    <source>
        <dbReference type="EMBL" id="CAF3995652.1"/>
    </source>
</evidence>
<evidence type="ECO:0000256" key="1">
    <source>
        <dbReference type="ARBA" id="ARBA00008025"/>
    </source>
</evidence>
<dbReference type="InterPro" id="IPR010908">
    <property type="entry name" value="Longin_dom"/>
</dbReference>
<evidence type="ECO:0000256" key="5">
    <source>
        <dbReference type="ARBA" id="ARBA00023288"/>
    </source>
</evidence>
<evidence type="ECO:0000256" key="7">
    <source>
        <dbReference type="ARBA" id="ARBA00046278"/>
    </source>
</evidence>
<dbReference type="PROSITE" id="PS50892">
    <property type="entry name" value="V_SNARE"/>
    <property type="match status" value="1"/>
</dbReference>
<name>A0A815P218_9BILA</name>
<keyword evidence="8" id="KW-0175">Coiled coil</keyword>
<evidence type="ECO:0000313" key="13">
    <source>
        <dbReference type="Proteomes" id="UP000663889"/>
    </source>
</evidence>
<dbReference type="Proteomes" id="UP000663874">
    <property type="component" value="Unassembled WGS sequence"/>
</dbReference>
<evidence type="ECO:0000256" key="2">
    <source>
        <dbReference type="ARBA" id="ARBA00022481"/>
    </source>
</evidence>
<protein>
    <submittedName>
        <fullName evidence="11">Uncharacterized protein</fullName>
    </submittedName>
</protein>
<accession>A0A815P218</accession>
<keyword evidence="4" id="KW-0564">Palmitate</keyword>
<keyword evidence="3" id="KW-0472">Membrane</keyword>
<dbReference type="SMART" id="SM01270">
    <property type="entry name" value="Longin"/>
    <property type="match status" value="1"/>
</dbReference>
<comment type="subcellular location">
    <subcellularLocation>
        <location evidence="7">Endomembrane system</location>
        <topology evidence="7">Lipid-anchor</topology>
        <orientation evidence="7">Cytoplasmic side</orientation>
    </subcellularLocation>
</comment>
<reference evidence="11" key="1">
    <citation type="submission" date="2021-02" db="EMBL/GenBank/DDBJ databases">
        <authorList>
            <person name="Nowell W R."/>
        </authorList>
    </citation>
    <scope>NUCLEOTIDE SEQUENCE</scope>
</reference>
<comment type="caution">
    <text evidence="11">The sequence shown here is derived from an EMBL/GenBank/DDBJ whole genome shotgun (WGS) entry which is preliminary data.</text>
</comment>
<dbReference type="GO" id="GO:0005484">
    <property type="term" value="F:SNAP receptor activity"/>
    <property type="evidence" value="ECO:0007669"/>
    <property type="project" value="TreeGrafter"/>
</dbReference>
<dbReference type="InterPro" id="IPR011012">
    <property type="entry name" value="Longin-like_dom_sf"/>
</dbReference>
<dbReference type="Proteomes" id="UP000663889">
    <property type="component" value="Unassembled WGS sequence"/>
</dbReference>
<comment type="similarity">
    <text evidence="1">Belongs to the synaptobrevin family.</text>
</comment>
<evidence type="ECO:0000256" key="3">
    <source>
        <dbReference type="ARBA" id="ARBA00023136"/>
    </source>
</evidence>
<dbReference type="GO" id="GO:0006888">
    <property type="term" value="P:endoplasmic reticulum to Golgi vesicle-mediated transport"/>
    <property type="evidence" value="ECO:0007669"/>
    <property type="project" value="TreeGrafter"/>
</dbReference>
<dbReference type="Gene3D" id="1.20.5.110">
    <property type="match status" value="1"/>
</dbReference>
<keyword evidence="6" id="KW-0636">Prenylation</keyword>
<dbReference type="PANTHER" id="PTHR45806">
    <property type="entry name" value="SYNAPTOBREVIN HOMOLOG YKT6"/>
    <property type="match status" value="1"/>
</dbReference>
<dbReference type="SUPFAM" id="SSF58038">
    <property type="entry name" value="SNARE fusion complex"/>
    <property type="match status" value="1"/>
</dbReference>
<feature type="domain" description="Longin" evidence="9">
    <location>
        <begin position="8"/>
        <end position="131"/>
    </location>
</feature>
<dbReference type="CDD" id="cd14824">
    <property type="entry name" value="Longin"/>
    <property type="match status" value="1"/>
</dbReference>
<keyword evidence="5" id="KW-0449">Lipoprotein</keyword>
<proteinExistence type="inferred from homology"/>
<sequence>MKLLAIFILYKENDKSAKILQDEFNLESFGYFQRHHIRQILVFSARTVTERTALGVRQSVTFDEHLNGMVHVFVRPDGLASVTISDNEYPQRVAYNLLSKIMNDFSNLYPPASWSQMEKNTDRLASLSELLKKYQNPQEADLLMSLEKDIDDTKVVLINTIEKLLERGENIDKLLQQSKDLSDVTKGFAETAKKTNKCCNLF</sequence>
<dbReference type="PANTHER" id="PTHR45806:SF1">
    <property type="entry name" value="SYNAPTOBREVIN HOMOLOG YKT6"/>
    <property type="match status" value="1"/>
</dbReference>
<organism evidence="11 13">
    <name type="scientific">Rotaria sordida</name>
    <dbReference type="NCBI Taxonomy" id="392033"/>
    <lineage>
        <taxon>Eukaryota</taxon>
        <taxon>Metazoa</taxon>
        <taxon>Spiralia</taxon>
        <taxon>Gnathifera</taxon>
        <taxon>Rotifera</taxon>
        <taxon>Eurotatoria</taxon>
        <taxon>Bdelloidea</taxon>
        <taxon>Philodinida</taxon>
        <taxon>Philodinidae</taxon>
        <taxon>Rotaria</taxon>
    </lineage>
</organism>
<dbReference type="GO" id="GO:0005794">
    <property type="term" value="C:Golgi apparatus"/>
    <property type="evidence" value="ECO:0007669"/>
    <property type="project" value="TreeGrafter"/>
</dbReference>
<dbReference type="Pfam" id="PF13774">
    <property type="entry name" value="Longin"/>
    <property type="match status" value="1"/>
</dbReference>
<evidence type="ECO:0000256" key="4">
    <source>
        <dbReference type="ARBA" id="ARBA00023139"/>
    </source>
</evidence>
<evidence type="ECO:0000256" key="6">
    <source>
        <dbReference type="ARBA" id="ARBA00023289"/>
    </source>
</evidence>